<organism evidence="1 2">
    <name type="scientific">Allomeiothermus silvanus (strain ATCC 700542 / DSM 9946 / NBRC 106475 / NCIMB 13440 / VI-R2)</name>
    <name type="common">Thermus silvanus</name>
    <dbReference type="NCBI Taxonomy" id="526227"/>
    <lineage>
        <taxon>Bacteria</taxon>
        <taxon>Thermotogati</taxon>
        <taxon>Deinococcota</taxon>
        <taxon>Deinococci</taxon>
        <taxon>Thermales</taxon>
        <taxon>Thermaceae</taxon>
        <taxon>Allomeiothermus</taxon>
    </lineage>
</organism>
<proteinExistence type="predicted"/>
<gene>
    <name evidence="1" type="ordered locus">Mesil_1194</name>
</gene>
<dbReference type="AlphaFoldDB" id="D7BDU1"/>
<dbReference type="RefSeq" id="WP_013157669.1">
    <property type="nucleotide sequence ID" value="NC_014212.1"/>
</dbReference>
<dbReference type="OrthoDB" id="9869389at2"/>
<sequence length="278" mass="32184">MTEPTLLLRIARFWGVSLADLCRQLQPEPPLRRMVGTLCQDCLNGLESHGLRPPIHLLKELRTNPQKKRYALLLGWLEQYRRWCELSKTPWTERGAVHQENQAAREDLGWQIYLVESLIQETPYPNTVSNWIETLIGLEKEEPMPIQGKVANTSSRLHDLAEIEQAIHELPGQVEPWDADHKMLYTLLLDIRCALQTYGPRHDPTSLEQDPVEALPDYLEMYREYLSNLKDSDGARTDDEMRYGARLAWRIWQMLERQGATYEDLAKRVALLSDPSAA</sequence>
<accession>D7BDU1</accession>
<keyword evidence="2" id="KW-1185">Reference proteome</keyword>
<dbReference type="STRING" id="526227.Mesil_1194"/>
<dbReference type="KEGG" id="msv:Mesil_1194"/>
<dbReference type="Proteomes" id="UP000001916">
    <property type="component" value="Chromosome"/>
</dbReference>
<dbReference type="EMBL" id="CP002042">
    <property type="protein sequence ID" value="ADH63092.1"/>
    <property type="molecule type" value="Genomic_DNA"/>
</dbReference>
<reference evidence="1 2" key="1">
    <citation type="journal article" date="2010" name="Stand. Genomic Sci.">
        <title>Complete genome sequence of Meiothermus silvanus type strain (VI-R2).</title>
        <authorList>
            <person name="Sikorski J."/>
            <person name="Tindall B.J."/>
            <person name="Lowry S."/>
            <person name="Lucas S."/>
            <person name="Nolan M."/>
            <person name="Copeland A."/>
            <person name="Glavina Del Rio T."/>
            <person name="Tice H."/>
            <person name="Cheng J.F."/>
            <person name="Han C."/>
            <person name="Pitluck S."/>
            <person name="Liolios K."/>
            <person name="Ivanova N."/>
            <person name="Mavromatis K."/>
            <person name="Mikhailova N."/>
            <person name="Pati A."/>
            <person name="Goodwin L."/>
            <person name="Chen A."/>
            <person name="Palaniappan K."/>
            <person name="Land M."/>
            <person name="Hauser L."/>
            <person name="Chang Y.J."/>
            <person name="Jeffries C.D."/>
            <person name="Rohde M."/>
            <person name="Goker M."/>
            <person name="Woyke T."/>
            <person name="Bristow J."/>
            <person name="Eisen J.A."/>
            <person name="Markowitz V."/>
            <person name="Hugenholtz P."/>
            <person name="Kyrpides N.C."/>
            <person name="Klenk H.P."/>
            <person name="Lapidus A."/>
        </authorList>
    </citation>
    <scope>NUCLEOTIDE SEQUENCE [LARGE SCALE GENOMIC DNA]</scope>
    <source>
        <strain evidence="2">ATCC 700542 / DSM 9946 / VI-R2</strain>
    </source>
</reference>
<protein>
    <submittedName>
        <fullName evidence="1">Uncharacterized protein</fullName>
    </submittedName>
</protein>
<name>D7BDU1_ALLS1</name>
<evidence type="ECO:0000313" key="2">
    <source>
        <dbReference type="Proteomes" id="UP000001916"/>
    </source>
</evidence>
<evidence type="ECO:0000313" key="1">
    <source>
        <dbReference type="EMBL" id="ADH63092.1"/>
    </source>
</evidence>
<dbReference type="HOGENOM" id="CLU_1000424_0_0_0"/>